<organism evidence="2 3">
    <name type="scientific">Xenorhabdus kozodoii</name>
    <dbReference type="NCBI Taxonomy" id="351676"/>
    <lineage>
        <taxon>Bacteria</taxon>
        <taxon>Pseudomonadati</taxon>
        <taxon>Pseudomonadota</taxon>
        <taxon>Gammaproteobacteria</taxon>
        <taxon>Enterobacterales</taxon>
        <taxon>Morganellaceae</taxon>
        <taxon>Xenorhabdus</taxon>
    </lineage>
</organism>
<accession>A0A2D0LBE5</accession>
<comment type="caution">
    <text evidence="2">The sequence shown here is derived from an EMBL/GenBank/DDBJ whole genome shotgun (WGS) entry which is preliminary data.</text>
</comment>
<evidence type="ECO:0000313" key="3">
    <source>
        <dbReference type="Proteomes" id="UP000221101"/>
    </source>
</evidence>
<gene>
    <name evidence="2" type="ORF">Xkoz_02286</name>
</gene>
<dbReference type="PANTHER" id="PTHR12526:SF630">
    <property type="entry name" value="GLYCOSYLTRANSFERASE"/>
    <property type="match status" value="1"/>
</dbReference>
<evidence type="ECO:0000259" key="1">
    <source>
        <dbReference type="Pfam" id="PF00534"/>
    </source>
</evidence>
<keyword evidence="2" id="KW-0808">Transferase</keyword>
<keyword evidence="3" id="KW-1185">Reference proteome</keyword>
<dbReference type="Pfam" id="PF00534">
    <property type="entry name" value="Glycos_transf_1"/>
    <property type="match status" value="1"/>
</dbReference>
<proteinExistence type="predicted"/>
<dbReference type="GO" id="GO:1901135">
    <property type="term" value="P:carbohydrate derivative metabolic process"/>
    <property type="evidence" value="ECO:0007669"/>
    <property type="project" value="UniProtKB-ARBA"/>
</dbReference>
<name>A0A2D0LBE5_9GAMM</name>
<dbReference type="Gene3D" id="3.40.50.2000">
    <property type="entry name" value="Glycogen Phosphorylase B"/>
    <property type="match status" value="2"/>
</dbReference>
<dbReference type="RefSeq" id="WP_099142280.1">
    <property type="nucleotide sequence ID" value="NZ_CAWNOR010000048.1"/>
</dbReference>
<dbReference type="InterPro" id="IPR001296">
    <property type="entry name" value="Glyco_trans_1"/>
</dbReference>
<dbReference type="AlphaFoldDB" id="A0A2D0LBE5"/>
<feature type="domain" description="Glycosyl transferase family 1" evidence="1">
    <location>
        <begin position="167"/>
        <end position="327"/>
    </location>
</feature>
<protein>
    <submittedName>
        <fullName evidence="2">Lipopolysaccharide 1,6-galactosyltransferase</fullName>
    </submittedName>
</protein>
<keyword evidence="2" id="KW-0328">Glycosyltransferase</keyword>
<reference evidence="2 3" key="1">
    <citation type="journal article" date="2017" name="Nat. Microbiol.">
        <title>Natural product diversity associated with the nematode symbionts Photorhabdus and Xenorhabdus.</title>
        <authorList>
            <person name="Tobias N.J."/>
            <person name="Wolff H."/>
            <person name="Djahanschiri B."/>
            <person name="Grundmann F."/>
            <person name="Kronenwerth M."/>
            <person name="Shi Y.M."/>
            <person name="Simonyi S."/>
            <person name="Grun P."/>
            <person name="Shapiro-Ilan D."/>
            <person name="Pidot S.J."/>
            <person name="Stinear T.P."/>
            <person name="Ebersberger I."/>
            <person name="Bode H.B."/>
        </authorList>
    </citation>
    <scope>NUCLEOTIDE SEQUENCE [LARGE SCALE GENOMIC DNA]</scope>
    <source>
        <strain evidence="2 3">DSM 17907</strain>
    </source>
</reference>
<dbReference type="CDD" id="cd03811">
    <property type="entry name" value="GT4_GT28_WabH-like"/>
    <property type="match status" value="1"/>
</dbReference>
<dbReference type="PANTHER" id="PTHR12526">
    <property type="entry name" value="GLYCOSYLTRANSFERASE"/>
    <property type="match status" value="1"/>
</dbReference>
<dbReference type="GO" id="GO:0016757">
    <property type="term" value="F:glycosyltransferase activity"/>
    <property type="evidence" value="ECO:0007669"/>
    <property type="project" value="UniProtKB-KW"/>
</dbReference>
<dbReference type="SUPFAM" id="SSF53756">
    <property type="entry name" value="UDP-Glycosyltransferase/glycogen phosphorylase"/>
    <property type="match status" value="1"/>
</dbReference>
<dbReference type="Proteomes" id="UP000221101">
    <property type="component" value="Unassembled WGS sequence"/>
</dbReference>
<dbReference type="EMBL" id="NJCX01000015">
    <property type="protein sequence ID" value="PHM72727.1"/>
    <property type="molecule type" value="Genomic_DNA"/>
</dbReference>
<sequence length="359" mass="41371">MPTKKIMIVGFELGGLGGTETVCKKLYNLLNRCSDINFVFLKQERKENNHDWLENITYCILECYQKNTPLRRYIFSYKLSRIIKKQRPDVIISIDAISCYISNIANKLAFGKVKTFSWIHLSLFSAYKAKFVLKSENHLSISNGNTEYLINNGVSKEKIFTIFNPFEKKEEIILRPNNVTKFIFIGRILAKEGKNLQEMFNALAMVRGDWELHIIGTGASEDMIFLEKLSDNLNLSKNIFWHGWIKNPWDFVQRKVVEVSALLLTSKNEGFPMVLGEAISYGIYCISSDCQTGTTDIIKPYRNGELYPVGDVLKLSYILQNVISKNEFPGYNEIKNTINDIYDDKYILKVKSILNITEE</sequence>
<dbReference type="OrthoDB" id="9777346at2"/>
<evidence type="ECO:0000313" key="2">
    <source>
        <dbReference type="EMBL" id="PHM72727.1"/>
    </source>
</evidence>